<dbReference type="GO" id="GO:0004526">
    <property type="term" value="F:ribonuclease P activity"/>
    <property type="evidence" value="ECO:0007669"/>
    <property type="project" value="UniProtKB-UniRule"/>
</dbReference>
<sequence length="116" mass="13023">MLQKANRLRHPAAFQAVYNHKKSLANRHLVCYLLPRADGGATRFGFSISKKVGKAHTRNQLKRRLSEITRLHLADIRSGYDVIIIVRRPAVALSYAALQKAYLTLLGKGGLYDAPR</sequence>
<evidence type="ECO:0000256" key="4">
    <source>
        <dbReference type="ARBA" id="ARBA00022801"/>
    </source>
</evidence>
<evidence type="ECO:0000256" key="6">
    <source>
        <dbReference type="HAMAP-Rule" id="MF_00227"/>
    </source>
</evidence>
<dbReference type="RefSeq" id="WP_242868978.1">
    <property type="nucleotide sequence ID" value="NZ_FNAF01000011.1"/>
</dbReference>
<dbReference type="GO" id="GO:0042781">
    <property type="term" value="F:3'-tRNA processing endoribonuclease activity"/>
    <property type="evidence" value="ECO:0007669"/>
    <property type="project" value="TreeGrafter"/>
</dbReference>
<comment type="catalytic activity">
    <reaction evidence="6">
        <text>Endonucleolytic cleavage of RNA, removing 5'-extranucleotides from tRNA precursor.</text>
        <dbReference type="EC" id="3.1.26.5"/>
    </reaction>
</comment>
<keyword evidence="3 6" id="KW-0255">Endonuclease</keyword>
<dbReference type="EMBL" id="FNAF01000011">
    <property type="protein sequence ID" value="SDD96165.1"/>
    <property type="molecule type" value="Genomic_DNA"/>
</dbReference>
<evidence type="ECO:0000313" key="9">
    <source>
        <dbReference type="Proteomes" id="UP000198995"/>
    </source>
</evidence>
<evidence type="ECO:0000256" key="1">
    <source>
        <dbReference type="ARBA" id="ARBA00022694"/>
    </source>
</evidence>
<name>A0A1G6Z2S2_PEPNI</name>
<evidence type="ECO:0000256" key="3">
    <source>
        <dbReference type="ARBA" id="ARBA00022759"/>
    </source>
</evidence>
<dbReference type="STRING" id="2741.SAMN04489866_11143"/>
<dbReference type="AlphaFoldDB" id="A0A1G6Z2S2"/>
<comment type="subunit">
    <text evidence="6">Consists of a catalytic RNA component (M1 or rnpB) and a protein subunit.</text>
</comment>
<reference evidence="8 9" key="1">
    <citation type="submission" date="2016-10" db="EMBL/GenBank/DDBJ databases">
        <authorList>
            <person name="de Groot N.N."/>
        </authorList>
    </citation>
    <scope>NUCLEOTIDE SEQUENCE [LARGE SCALE GENOMIC DNA]</scope>
    <source>
        <strain evidence="8 9">DSM 20475</strain>
    </source>
</reference>
<dbReference type="InterPro" id="IPR020568">
    <property type="entry name" value="Ribosomal_Su5_D2-typ_SF"/>
</dbReference>
<keyword evidence="4 6" id="KW-0378">Hydrolase</keyword>
<dbReference type="EC" id="3.1.26.5" evidence="6 7"/>
<gene>
    <name evidence="6" type="primary">rnpA</name>
    <name evidence="8" type="ORF">SAMN04489866_11143</name>
</gene>
<evidence type="ECO:0000256" key="2">
    <source>
        <dbReference type="ARBA" id="ARBA00022722"/>
    </source>
</evidence>
<keyword evidence="1 6" id="KW-0819">tRNA processing</keyword>
<dbReference type="InterPro" id="IPR000100">
    <property type="entry name" value="RNase_P"/>
</dbReference>
<dbReference type="NCBIfam" id="TIGR00188">
    <property type="entry name" value="rnpA"/>
    <property type="match status" value="1"/>
</dbReference>
<proteinExistence type="inferred from homology"/>
<dbReference type="PANTHER" id="PTHR33992">
    <property type="entry name" value="RIBONUCLEASE P PROTEIN COMPONENT"/>
    <property type="match status" value="1"/>
</dbReference>
<organism evidence="8 9">
    <name type="scientific">Peptococcus niger</name>
    <dbReference type="NCBI Taxonomy" id="2741"/>
    <lineage>
        <taxon>Bacteria</taxon>
        <taxon>Bacillati</taxon>
        <taxon>Bacillota</taxon>
        <taxon>Clostridia</taxon>
        <taxon>Eubacteriales</taxon>
        <taxon>Peptococcaceae</taxon>
        <taxon>Peptococcus</taxon>
    </lineage>
</organism>
<evidence type="ECO:0000313" key="8">
    <source>
        <dbReference type="EMBL" id="SDD96165.1"/>
    </source>
</evidence>
<dbReference type="GO" id="GO:0000049">
    <property type="term" value="F:tRNA binding"/>
    <property type="evidence" value="ECO:0007669"/>
    <property type="project" value="UniProtKB-UniRule"/>
</dbReference>
<dbReference type="GO" id="GO:0001682">
    <property type="term" value="P:tRNA 5'-leader removal"/>
    <property type="evidence" value="ECO:0007669"/>
    <property type="project" value="UniProtKB-UniRule"/>
</dbReference>
<evidence type="ECO:0000256" key="7">
    <source>
        <dbReference type="NCBIfam" id="TIGR00188"/>
    </source>
</evidence>
<comment type="similarity">
    <text evidence="6">Belongs to the RnpA family.</text>
</comment>
<accession>A0A1G6Z2S2</accession>
<dbReference type="Gene3D" id="3.30.230.10">
    <property type="match status" value="1"/>
</dbReference>
<dbReference type="HAMAP" id="MF_00227">
    <property type="entry name" value="RNase_P"/>
    <property type="match status" value="1"/>
</dbReference>
<comment type="function">
    <text evidence="6">RNaseP catalyzes the removal of the 5'-leader sequence from pre-tRNA to produce the mature 5'-terminus. It can also cleave other RNA substrates such as 4.5S RNA. The protein component plays an auxiliary but essential role in vivo by binding to the 5'-leader sequence and broadening the substrate specificity of the ribozyme.</text>
</comment>
<protein>
    <recommendedName>
        <fullName evidence="6 7">Ribonuclease P protein component</fullName>
        <shortName evidence="6">RNase P protein</shortName>
        <shortName evidence="6">RNaseP protein</shortName>
        <ecNumber evidence="6 7">3.1.26.5</ecNumber>
    </recommendedName>
    <alternativeName>
        <fullName evidence="6">Protein C5</fullName>
    </alternativeName>
</protein>
<dbReference type="Proteomes" id="UP000198995">
    <property type="component" value="Unassembled WGS sequence"/>
</dbReference>
<dbReference type="Pfam" id="PF00825">
    <property type="entry name" value="Ribonuclease_P"/>
    <property type="match status" value="1"/>
</dbReference>
<keyword evidence="2 6" id="KW-0540">Nuclease</keyword>
<dbReference type="GO" id="GO:0030677">
    <property type="term" value="C:ribonuclease P complex"/>
    <property type="evidence" value="ECO:0007669"/>
    <property type="project" value="TreeGrafter"/>
</dbReference>
<keyword evidence="9" id="KW-1185">Reference proteome</keyword>
<dbReference type="SUPFAM" id="SSF54211">
    <property type="entry name" value="Ribosomal protein S5 domain 2-like"/>
    <property type="match status" value="1"/>
</dbReference>
<keyword evidence="5 6" id="KW-0694">RNA-binding</keyword>
<evidence type="ECO:0000256" key="5">
    <source>
        <dbReference type="ARBA" id="ARBA00022884"/>
    </source>
</evidence>
<dbReference type="PANTHER" id="PTHR33992:SF1">
    <property type="entry name" value="RIBONUCLEASE P PROTEIN COMPONENT"/>
    <property type="match status" value="1"/>
</dbReference>
<dbReference type="InterPro" id="IPR014721">
    <property type="entry name" value="Ribsml_uS5_D2-typ_fold_subgr"/>
</dbReference>